<feature type="region of interest" description="Disordered" evidence="1">
    <location>
        <begin position="1"/>
        <end position="48"/>
    </location>
</feature>
<evidence type="ECO:0000256" key="1">
    <source>
        <dbReference type="SAM" id="MobiDB-lite"/>
    </source>
</evidence>
<dbReference type="EMBL" id="PYDT01000010">
    <property type="protein sequence ID" value="THU47421.1"/>
    <property type="molecule type" value="Genomic_DNA"/>
</dbReference>
<name>A0A4S8IGP6_MUSBA</name>
<evidence type="ECO:0000313" key="2">
    <source>
        <dbReference type="EMBL" id="THU47421.1"/>
    </source>
</evidence>
<gene>
    <name evidence="2" type="ORF">C4D60_Mb09t15330</name>
</gene>
<accession>A0A4S8IGP6</accession>
<evidence type="ECO:0000313" key="3">
    <source>
        <dbReference type="Proteomes" id="UP000317650"/>
    </source>
</evidence>
<keyword evidence="3" id="KW-1185">Reference proteome</keyword>
<dbReference type="Proteomes" id="UP000317650">
    <property type="component" value="Chromosome 9"/>
</dbReference>
<reference evidence="2 3" key="1">
    <citation type="journal article" date="2019" name="Nat. Plants">
        <title>Genome sequencing of Musa balbisiana reveals subgenome evolution and function divergence in polyploid bananas.</title>
        <authorList>
            <person name="Yao X."/>
        </authorList>
    </citation>
    <scope>NUCLEOTIDE SEQUENCE [LARGE SCALE GENOMIC DNA]</scope>
    <source>
        <strain evidence="3">cv. DH-PKW</strain>
        <tissue evidence="2">Leaves</tissue>
    </source>
</reference>
<sequence length="104" mass="10811">MGDGDSGIHSLLQSSLRPQTSLPSSPLSPSHFLPHSPTDLLGHAGIPSAPLSDSVPGGSIASLLVSDTRSALPRSCASALFRLHDLRHLVGLESNFLYLESGSN</sequence>
<dbReference type="AlphaFoldDB" id="A0A4S8IGP6"/>
<organism evidence="2 3">
    <name type="scientific">Musa balbisiana</name>
    <name type="common">Banana</name>
    <dbReference type="NCBI Taxonomy" id="52838"/>
    <lineage>
        <taxon>Eukaryota</taxon>
        <taxon>Viridiplantae</taxon>
        <taxon>Streptophyta</taxon>
        <taxon>Embryophyta</taxon>
        <taxon>Tracheophyta</taxon>
        <taxon>Spermatophyta</taxon>
        <taxon>Magnoliopsida</taxon>
        <taxon>Liliopsida</taxon>
        <taxon>Zingiberales</taxon>
        <taxon>Musaceae</taxon>
        <taxon>Musa</taxon>
    </lineage>
</organism>
<comment type="caution">
    <text evidence="2">The sequence shown here is derived from an EMBL/GenBank/DDBJ whole genome shotgun (WGS) entry which is preliminary data.</text>
</comment>
<proteinExistence type="predicted"/>
<feature type="compositionally biased region" description="Low complexity" evidence="1">
    <location>
        <begin position="10"/>
        <end position="38"/>
    </location>
</feature>
<protein>
    <submittedName>
        <fullName evidence="2">Uncharacterized protein</fullName>
    </submittedName>
</protein>